<dbReference type="Pfam" id="PF13365">
    <property type="entry name" value="Trypsin_2"/>
    <property type="match status" value="1"/>
</dbReference>
<evidence type="ECO:0000259" key="17">
    <source>
        <dbReference type="PROSITE" id="PS50106"/>
    </source>
</evidence>
<dbReference type="InterPro" id="IPR036034">
    <property type="entry name" value="PDZ_sf"/>
</dbReference>
<evidence type="ECO:0000256" key="1">
    <source>
        <dbReference type="ARBA" id="ARBA00001772"/>
    </source>
</evidence>
<evidence type="ECO:0000256" key="3">
    <source>
        <dbReference type="ARBA" id="ARBA00010541"/>
    </source>
</evidence>
<keyword evidence="11" id="KW-0720">Serine protease</keyword>
<feature type="binding site" evidence="15">
    <location>
        <begin position="212"/>
        <end position="214"/>
    </location>
    <ligand>
        <name>substrate</name>
    </ligand>
</feature>
<dbReference type="InterPro" id="IPR001940">
    <property type="entry name" value="Peptidase_S1C"/>
</dbReference>
<name>E6W177_DESIS</name>
<evidence type="ECO:0000256" key="7">
    <source>
        <dbReference type="ARBA" id="ARBA00022729"/>
    </source>
</evidence>
<evidence type="ECO:0000256" key="15">
    <source>
        <dbReference type="PIRSR" id="PIRSR611782-2"/>
    </source>
</evidence>
<dbReference type="InterPro" id="IPR001478">
    <property type="entry name" value="PDZ"/>
</dbReference>
<evidence type="ECO:0000256" key="13">
    <source>
        <dbReference type="ARBA" id="ARBA00032850"/>
    </source>
</evidence>
<dbReference type="HOGENOM" id="CLU_020120_1_0_0"/>
<evidence type="ECO:0000313" key="19">
    <source>
        <dbReference type="Proteomes" id="UP000002572"/>
    </source>
</evidence>
<feature type="active site" description="Charge relay system" evidence="14">
    <location>
        <position position="214"/>
    </location>
</feature>
<evidence type="ECO:0000256" key="4">
    <source>
        <dbReference type="ARBA" id="ARBA00013035"/>
    </source>
</evidence>
<evidence type="ECO:0000256" key="8">
    <source>
        <dbReference type="ARBA" id="ARBA00022737"/>
    </source>
</evidence>
<evidence type="ECO:0000256" key="16">
    <source>
        <dbReference type="SAM" id="MobiDB-lite"/>
    </source>
</evidence>
<gene>
    <name evidence="18" type="ordered locus">Selin_1769</name>
</gene>
<dbReference type="Pfam" id="PF13180">
    <property type="entry name" value="PDZ_2"/>
    <property type="match status" value="2"/>
</dbReference>
<dbReference type="GO" id="GO:0042597">
    <property type="term" value="C:periplasmic space"/>
    <property type="evidence" value="ECO:0007669"/>
    <property type="project" value="UniProtKB-SubCell"/>
</dbReference>
<dbReference type="PRINTS" id="PR00834">
    <property type="entry name" value="PROTEASES2C"/>
</dbReference>
<feature type="binding site" evidence="15">
    <location>
        <position position="141"/>
    </location>
    <ligand>
        <name>substrate</name>
    </ligand>
</feature>
<dbReference type="SUPFAM" id="SSF50156">
    <property type="entry name" value="PDZ domain-like"/>
    <property type="match status" value="2"/>
</dbReference>
<evidence type="ECO:0000256" key="6">
    <source>
        <dbReference type="ARBA" id="ARBA00022670"/>
    </source>
</evidence>
<feature type="active site" description="Charge relay system" evidence="14">
    <location>
        <position position="111"/>
    </location>
</feature>
<dbReference type="SMART" id="SM00228">
    <property type="entry name" value="PDZ"/>
    <property type="match status" value="2"/>
</dbReference>
<feature type="domain" description="PDZ" evidence="17">
    <location>
        <begin position="260"/>
        <end position="320"/>
    </location>
</feature>
<dbReference type="EMBL" id="CP002432">
    <property type="protein sequence ID" value="ADU66497.1"/>
    <property type="molecule type" value="Genomic_DNA"/>
</dbReference>
<evidence type="ECO:0000256" key="11">
    <source>
        <dbReference type="ARBA" id="ARBA00022825"/>
    </source>
</evidence>
<dbReference type="PANTHER" id="PTHR22939">
    <property type="entry name" value="SERINE PROTEASE FAMILY S1C HTRA-RELATED"/>
    <property type="match status" value="1"/>
</dbReference>
<proteinExistence type="inferred from homology"/>
<dbReference type="SUPFAM" id="SSF50494">
    <property type="entry name" value="Trypsin-like serine proteases"/>
    <property type="match status" value="1"/>
</dbReference>
<keyword evidence="12" id="KW-0346">Stress response</keyword>
<keyword evidence="10 18" id="KW-0378">Hydrolase</keyword>
<keyword evidence="9" id="KW-0574">Periplasm</keyword>
<keyword evidence="7" id="KW-0732">Signal</keyword>
<comment type="similarity">
    <text evidence="3">Belongs to the peptidase S1C family.</text>
</comment>
<feature type="region of interest" description="Disordered" evidence="16">
    <location>
        <begin position="358"/>
        <end position="378"/>
    </location>
</feature>
<organism evidence="18 19">
    <name type="scientific">Desulfurispirillum indicum (strain ATCC BAA-1389 / DSM 22839 / S5)</name>
    <dbReference type="NCBI Taxonomy" id="653733"/>
    <lineage>
        <taxon>Bacteria</taxon>
        <taxon>Pseudomonadati</taxon>
        <taxon>Chrysiogenota</taxon>
        <taxon>Chrysiogenia</taxon>
        <taxon>Chrysiogenales</taxon>
        <taxon>Chrysiogenaceae</taxon>
        <taxon>Desulfurispirillum</taxon>
    </lineage>
</organism>
<evidence type="ECO:0000256" key="14">
    <source>
        <dbReference type="PIRSR" id="PIRSR611782-1"/>
    </source>
</evidence>
<dbReference type="Proteomes" id="UP000002572">
    <property type="component" value="Chromosome"/>
</dbReference>
<keyword evidence="8" id="KW-0677">Repeat</keyword>
<dbReference type="Gene3D" id="2.30.42.10">
    <property type="match status" value="2"/>
</dbReference>
<dbReference type="STRING" id="653733.Selin_1769"/>
<comment type="catalytic activity">
    <reaction evidence="1">
        <text>Acts on substrates that are at least partially unfolded. The cleavage site P1 residue is normally between a pair of hydrophobic residues, such as Val-|-Val.</text>
        <dbReference type="EC" id="3.4.21.107"/>
    </reaction>
</comment>
<dbReference type="InParanoid" id="E6W177"/>
<dbReference type="eggNOG" id="COG0265">
    <property type="taxonomic scope" value="Bacteria"/>
</dbReference>
<dbReference type="PROSITE" id="PS50106">
    <property type="entry name" value="PDZ"/>
    <property type="match status" value="1"/>
</dbReference>
<dbReference type="Gene3D" id="2.40.10.120">
    <property type="match status" value="1"/>
</dbReference>
<dbReference type="KEGG" id="din:Selin_1769"/>
<dbReference type="EC" id="3.4.21.107" evidence="4"/>
<dbReference type="FunCoup" id="E6W177">
    <property type="interactions" value="498"/>
</dbReference>
<evidence type="ECO:0000256" key="10">
    <source>
        <dbReference type="ARBA" id="ARBA00022801"/>
    </source>
</evidence>
<evidence type="ECO:0000256" key="9">
    <source>
        <dbReference type="ARBA" id="ARBA00022764"/>
    </source>
</evidence>
<dbReference type="InterPro" id="IPR011782">
    <property type="entry name" value="Pept_S1C_Do"/>
</dbReference>
<dbReference type="RefSeq" id="WP_013506377.1">
    <property type="nucleotide sequence ID" value="NC_014836.1"/>
</dbReference>
<feature type="binding site" evidence="15">
    <location>
        <position position="111"/>
    </location>
    <ligand>
        <name>substrate</name>
    </ligand>
</feature>
<evidence type="ECO:0000313" key="18">
    <source>
        <dbReference type="EMBL" id="ADU66497.1"/>
    </source>
</evidence>
<keyword evidence="6 18" id="KW-0645">Protease</keyword>
<dbReference type="PANTHER" id="PTHR22939:SF130">
    <property type="entry name" value="PERIPLASMIC SERINE ENDOPROTEASE DEGP-LIKE-RELATED"/>
    <property type="match status" value="1"/>
</dbReference>
<sequence length="463" mass="50721">MNIYRLLTGILLSTLAILLLFAPVGAQQFPDLTQLVKKVEPSVVNVSTSKQVEVGQRELPLPEEFFNRFFGDEFRRFFGDPGHPNGQQRRSSSLGSGFIVSSDGYIVTNNHVVEGADEITIILSDEREFKAEVVGTDATYDLALLKINASNLPALPLGNSDTIEVGQWVFAVGNPFGLSGTVTVGVISAKDRYIGQSVFDSFLQTDASINPGNSGGPLLNLKGEVIGINTAIVSSGQGLGFAIPINTLKSSYEQLKEKGRVSRGWLGVSLQRLTPELARSMGAGAETTGVLVTSVEPDQPAQRGGLREGDIITSFDNQRIDRYQDIFRFVARATPGSTVPMEILREGRRQTLRVTLGERPDERRAQVRPRQAEPAPSAASWQFQGIHFEMRDNRVVVQQVEAGSKAYEAGVRRDMVILRANNVVVSDLATLEKAIKERSRNGFVNLLVQHQGANRFIPFQIQQ</sequence>
<keyword evidence="19" id="KW-1185">Reference proteome</keyword>
<reference evidence="18 19" key="1">
    <citation type="submission" date="2010-12" db="EMBL/GenBank/DDBJ databases">
        <title>Complete sequence of Desulfurispirillum indicum S5.</title>
        <authorList>
            <consortium name="US DOE Joint Genome Institute"/>
            <person name="Lucas S."/>
            <person name="Copeland A."/>
            <person name="Lapidus A."/>
            <person name="Cheng J.-F."/>
            <person name="Goodwin L."/>
            <person name="Pitluck S."/>
            <person name="Chertkov O."/>
            <person name="Held B."/>
            <person name="Detter J.C."/>
            <person name="Han C."/>
            <person name="Tapia R."/>
            <person name="Land M."/>
            <person name="Hauser L."/>
            <person name="Kyrpides N."/>
            <person name="Ivanova N."/>
            <person name="Mikhailova N."/>
            <person name="Haggblom M."/>
            <person name="Rauschenbach I."/>
            <person name="Bini E."/>
            <person name="Woyke T."/>
        </authorList>
    </citation>
    <scope>NUCLEOTIDE SEQUENCE [LARGE SCALE GENOMIC DNA]</scope>
    <source>
        <strain evidence="19">ATCC BAA-1389 / DSM 22839 / S5</strain>
    </source>
</reference>
<dbReference type="GO" id="GO:0006508">
    <property type="term" value="P:proteolysis"/>
    <property type="evidence" value="ECO:0007669"/>
    <property type="project" value="UniProtKB-KW"/>
</dbReference>
<accession>E6W177</accession>
<evidence type="ECO:0000256" key="5">
    <source>
        <dbReference type="ARBA" id="ARBA00013958"/>
    </source>
</evidence>
<evidence type="ECO:0000256" key="2">
    <source>
        <dbReference type="ARBA" id="ARBA00004418"/>
    </source>
</evidence>
<dbReference type="NCBIfam" id="TIGR02037">
    <property type="entry name" value="degP_htrA_DO"/>
    <property type="match status" value="1"/>
</dbReference>
<feature type="active site" description="Charge relay system" evidence="14">
    <location>
        <position position="141"/>
    </location>
</feature>
<dbReference type="InterPro" id="IPR009003">
    <property type="entry name" value="Peptidase_S1_PA"/>
</dbReference>
<dbReference type="AlphaFoldDB" id="E6W177"/>
<comment type="subcellular location">
    <subcellularLocation>
        <location evidence="2">Periplasm</location>
    </subcellularLocation>
</comment>
<evidence type="ECO:0000256" key="12">
    <source>
        <dbReference type="ARBA" id="ARBA00023016"/>
    </source>
</evidence>
<protein>
    <recommendedName>
        <fullName evidence="5">Probable periplasmic serine endoprotease DegP-like</fullName>
        <ecNumber evidence="4">3.4.21.107</ecNumber>
    </recommendedName>
    <alternativeName>
        <fullName evidence="13">Protease Do</fullName>
    </alternativeName>
</protein>
<dbReference type="GO" id="GO:0004252">
    <property type="term" value="F:serine-type endopeptidase activity"/>
    <property type="evidence" value="ECO:0007669"/>
    <property type="project" value="InterPro"/>
</dbReference>
<dbReference type="CDD" id="cd10839">
    <property type="entry name" value="cpPDZ1_DegP-like"/>
    <property type="match status" value="1"/>
</dbReference>